<evidence type="ECO:0000256" key="3">
    <source>
        <dbReference type="ARBA" id="ARBA00023315"/>
    </source>
</evidence>
<keyword evidence="3" id="KW-0012">Acyltransferase</keyword>
<name>A0ABQ5JDQ0_9ASTR</name>
<reference evidence="4" key="2">
    <citation type="submission" date="2022-01" db="EMBL/GenBank/DDBJ databases">
        <authorList>
            <person name="Yamashiro T."/>
            <person name="Shiraishi A."/>
            <person name="Satake H."/>
            <person name="Nakayama K."/>
        </authorList>
    </citation>
    <scope>NUCLEOTIDE SEQUENCE</scope>
</reference>
<dbReference type="Proteomes" id="UP001151760">
    <property type="component" value="Unassembled WGS sequence"/>
</dbReference>
<gene>
    <name evidence="4" type="ORF">Tco_1133072</name>
</gene>
<sequence>MEIKIRSIQIIKPLKPTLENQCSFKLSLFDQLAAFSNIDLILYYKPSCEVNIADRCTHLVKSLSEVLCSYYPLAGIVKEDGLEIDCCDQGVKYLETRVTTTLDNFIKKGPKIDNTRRLVGAPDQATTTLVTIQVNVFDCGALAIGVSALHKVTDTCNLIRFINEWAGINRTGGSTGAFCPSFDNLAFPPMEVPLSNYPPIPNTTRSTTMWLPKASSKEICTQTIACHVEVDEELMQNNFCLYTSWCSFPIYDVDFGWGKPYWASGIGSTIEMVTLMDGKDGDGIEAWVSLKEKDMKLFEQDLDILAFTS</sequence>
<comment type="similarity">
    <text evidence="1">Belongs to the plant acyltransferase family.</text>
</comment>
<dbReference type="EMBL" id="BQNB010021849">
    <property type="protein sequence ID" value="GJU10676.1"/>
    <property type="molecule type" value="Genomic_DNA"/>
</dbReference>
<evidence type="ECO:0000256" key="2">
    <source>
        <dbReference type="ARBA" id="ARBA00022679"/>
    </source>
</evidence>
<dbReference type="PANTHER" id="PTHR31623">
    <property type="entry name" value="F21J9.9"/>
    <property type="match status" value="1"/>
</dbReference>
<dbReference type="Gene3D" id="3.30.559.10">
    <property type="entry name" value="Chloramphenicol acetyltransferase-like domain"/>
    <property type="match status" value="2"/>
</dbReference>
<dbReference type="Pfam" id="PF02458">
    <property type="entry name" value="Transferase"/>
    <property type="match status" value="2"/>
</dbReference>
<protein>
    <submittedName>
        <fullName evidence="4">Chloramphenicol acetyltransferase-like domain-containing protein</fullName>
    </submittedName>
</protein>
<dbReference type="InterPro" id="IPR023213">
    <property type="entry name" value="CAT-like_dom_sf"/>
</dbReference>
<evidence type="ECO:0000313" key="5">
    <source>
        <dbReference type="Proteomes" id="UP001151760"/>
    </source>
</evidence>
<dbReference type="PANTHER" id="PTHR31623:SF83">
    <property type="entry name" value="ACETYL-COA-BENZYLALCOHOL ACETYLTRANSFERASE-LIKE"/>
    <property type="match status" value="1"/>
</dbReference>
<accession>A0ABQ5JDQ0</accession>
<proteinExistence type="inferred from homology"/>
<evidence type="ECO:0000256" key="1">
    <source>
        <dbReference type="ARBA" id="ARBA00009861"/>
    </source>
</evidence>
<keyword evidence="5" id="KW-1185">Reference proteome</keyword>
<organism evidence="4 5">
    <name type="scientific">Tanacetum coccineum</name>
    <dbReference type="NCBI Taxonomy" id="301880"/>
    <lineage>
        <taxon>Eukaryota</taxon>
        <taxon>Viridiplantae</taxon>
        <taxon>Streptophyta</taxon>
        <taxon>Embryophyta</taxon>
        <taxon>Tracheophyta</taxon>
        <taxon>Spermatophyta</taxon>
        <taxon>Magnoliopsida</taxon>
        <taxon>eudicotyledons</taxon>
        <taxon>Gunneridae</taxon>
        <taxon>Pentapetalae</taxon>
        <taxon>asterids</taxon>
        <taxon>campanulids</taxon>
        <taxon>Asterales</taxon>
        <taxon>Asteraceae</taxon>
        <taxon>Asteroideae</taxon>
        <taxon>Anthemideae</taxon>
        <taxon>Anthemidinae</taxon>
        <taxon>Tanacetum</taxon>
    </lineage>
</organism>
<evidence type="ECO:0000313" key="4">
    <source>
        <dbReference type="EMBL" id="GJU10676.1"/>
    </source>
</evidence>
<reference evidence="4" key="1">
    <citation type="journal article" date="2022" name="Int. J. Mol. Sci.">
        <title>Draft Genome of Tanacetum Coccineum: Genomic Comparison of Closely Related Tanacetum-Family Plants.</title>
        <authorList>
            <person name="Yamashiro T."/>
            <person name="Shiraishi A."/>
            <person name="Nakayama K."/>
            <person name="Satake H."/>
        </authorList>
    </citation>
    <scope>NUCLEOTIDE SEQUENCE</scope>
</reference>
<comment type="caution">
    <text evidence="4">The sequence shown here is derived from an EMBL/GenBank/DDBJ whole genome shotgun (WGS) entry which is preliminary data.</text>
</comment>
<keyword evidence="2" id="KW-0808">Transferase</keyword>